<dbReference type="Gramene" id="TVU51594">
    <property type="protein sequence ID" value="TVU51594"/>
    <property type="gene ID" value="EJB05_03032"/>
</dbReference>
<reference evidence="1 2" key="1">
    <citation type="journal article" date="2019" name="Sci. Rep.">
        <title>A high-quality genome of Eragrostis curvula grass provides insights into Poaceae evolution and supports new strategies to enhance forage quality.</title>
        <authorList>
            <person name="Carballo J."/>
            <person name="Santos B.A.C.M."/>
            <person name="Zappacosta D."/>
            <person name="Garbus I."/>
            <person name="Selva J.P."/>
            <person name="Gallo C.A."/>
            <person name="Diaz A."/>
            <person name="Albertini E."/>
            <person name="Caccamo M."/>
            <person name="Echenique V."/>
        </authorList>
    </citation>
    <scope>NUCLEOTIDE SEQUENCE [LARGE SCALE GENOMIC DNA]</scope>
    <source>
        <strain evidence="2">cv. Victoria</strain>
        <tissue evidence="1">Leaf</tissue>
    </source>
</reference>
<name>A0A5J9WXU1_9POAL</name>
<protein>
    <submittedName>
        <fullName evidence="1">Uncharacterized protein</fullName>
    </submittedName>
</protein>
<evidence type="ECO:0000313" key="1">
    <source>
        <dbReference type="EMBL" id="TVU51594.1"/>
    </source>
</evidence>
<evidence type="ECO:0000313" key="2">
    <source>
        <dbReference type="Proteomes" id="UP000324897"/>
    </source>
</evidence>
<keyword evidence="2" id="KW-1185">Reference proteome</keyword>
<accession>A0A5J9WXU1</accession>
<dbReference type="Proteomes" id="UP000324897">
    <property type="component" value="Chromosome 6"/>
</dbReference>
<organism evidence="1 2">
    <name type="scientific">Eragrostis curvula</name>
    <name type="common">weeping love grass</name>
    <dbReference type="NCBI Taxonomy" id="38414"/>
    <lineage>
        <taxon>Eukaryota</taxon>
        <taxon>Viridiplantae</taxon>
        <taxon>Streptophyta</taxon>
        <taxon>Embryophyta</taxon>
        <taxon>Tracheophyta</taxon>
        <taxon>Spermatophyta</taxon>
        <taxon>Magnoliopsida</taxon>
        <taxon>Liliopsida</taxon>
        <taxon>Poales</taxon>
        <taxon>Poaceae</taxon>
        <taxon>PACMAD clade</taxon>
        <taxon>Chloridoideae</taxon>
        <taxon>Eragrostideae</taxon>
        <taxon>Eragrostidinae</taxon>
        <taxon>Eragrostis</taxon>
    </lineage>
</organism>
<dbReference type="EMBL" id="RWGY01000002">
    <property type="protein sequence ID" value="TVU51594.1"/>
    <property type="molecule type" value="Genomic_DNA"/>
</dbReference>
<comment type="caution">
    <text evidence="1">The sequence shown here is derived from an EMBL/GenBank/DDBJ whole genome shotgun (WGS) entry which is preliminary data.</text>
</comment>
<gene>
    <name evidence="1" type="ORF">EJB05_03032</name>
</gene>
<proteinExistence type="predicted"/>
<sequence>MEREVHLSLPAMGGLLHSSSISTDNYANVDAGYMGMTIESPNEHICLCSHWIPINIGLGVVRRRAKARRIPLVHDDAMVPPPLQVVVVQADDHNKPDDCSVVPHADIINSPNAVSATVLGEDESLVEDADRSISSHGSWRVEKVVLSSSQTRHLRCQHTGRLIHGPTRTQVNRKLIEQIVRN</sequence>
<dbReference type="AlphaFoldDB" id="A0A5J9WXU1"/>